<protein>
    <submittedName>
        <fullName evidence="1">Redox protein</fullName>
    </submittedName>
</protein>
<reference evidence="1 2" key="1">
    <citation type="journal article" date="2014" name="Int. J. Syst. Evol. Microbiol.">
        <title>Complete genome sequence of Corynebacterium casei LMG S-19264T (=DSM 44701T), isolated from a smear-ripened cheese.</title>
        <authorList>
            <consortium name="US DOE Joint Genome Institute (JGI-PGF)"/>
            <person name="Walter F."/>
            <person name="Albersmeier A."/>
            <person name="Kalinowski J."/>
            <person name="Ruckert C."/>
        </authorList>
    </citation>
    <scope>NUCLEOTIDE SEQUENCE [LARGE SCALE GENOMIC DNA]</scope>
    <source>
        <strain evidence="1 2">CGMCC 1.7286</strain>
    </source>
</reference>
<dbReference type="PANTHER" id="PTHR34290:SF2">
    <property type="entry name" value="OS04G0668800 PROTEIN"/>
    <property type="match status" value="1"/>
</dbReference>
<dbReference type="InterPro" id="IPR044691">
    <property type="entry name" value="DCC1_Trx"/>
</dbReference>
<dbReference type="Proteomes" id="UP000599578">
    <property type="component" value="Unassembled WGS sequence"/>
</dbReference>
<evidence type="ECO:0000313" key="2">
    <source>
        <dbReference type="Proteomes" id="UP000599578"/>
    </source>
</evidence>
<dbReference type="EMBL" id="BMLT01000006">
    <property type="protein sequence ID" value="GGO83361.1"/>
    <property type="molecule type" value="Genomic_DNA"/>
</dbReference>
<dbReference type="AlphaFoldDB" id="A0A917ZI19"/>
<evidence type="ECO:0000313" key="1">
    <source>
        <dbReference type="EMBL" id="GGO83361.1"/>
    </source>
</evidence>
<dbReference type="RefSeq" id="WP_188861131.1">
    <property type="nucleotide sequence ID" value="NZ_BMLT01000006.1"/>
</dbReference>
<dbReference type="PANTHER" id="PTHR34290">
    <property type="entry name" value="SI:CH73-390P7.2"/>
    <property type="match status" value="1"/>
</dbReference>
<dbReference type="InterPro" id="IPR007263">
    <property type="entry name" value="DCC1-like"/>
</dbReference>
<name>A0A917ZI19_9GAMM</name>
<organism evidence="1 2">
    <name type="scientific">Marinobacterium nitratireducens</name>
    <dbReference type="NCBI Taxonomy" id="518897"/>
    <lineage>
        <taxon>Bacteria</taxon>
        <taxon>Pseudomonadati</taxon>
        <taxon>Pseudomonadota</taxon>
        <taxon>Gammaproteobacteria</taxon>
        <taxon>Oceanospirillales</taxon>
        <taxon>Oceanospirillaceae</taxon>
        <taxon>Marinobacterium</taxon>
    </lineage>
</organism>
<dbReference type="GO" id="GO:0015035">
    <property type="term" value="F:protein-disulfide reductase activity"/>
    <property type="evidence" value="ECO:0007669"/>
    <property type="project" value="InterPro"/>
</dbReference>
<proteinExistence type="predicted"/>
<comment type="caution">
    <text evidence="1">The sequence shown here is derived from an EMBL/GenBank/DDBJ whole genome shotgun (WGS) entry which is preliminary data.</text>
</comment>
<accession>A0A917ZI19</accession>
<gene>
    <name evidence="1" type="ORF">GCM10011348_26950</name>
</gene>
<dbReference type="Pfam" id="PF04134">
    <property type="entry name" value="DCC1-like"/>
    <property type="match status" value="1"/>
</dbReference>
<keyword evidence="2" id="KW-1185">Reference proteome</keyword>
<sequence>MTRGAETTAKPIVFYDGSCPLCRREIGHYRRLDRACAVDWRDIHRNGAALDAAGITPDEAMRRLHALEAGGEISTGINAFLVIWRALPRYRWLAALIERCHLTRPLEWLYTRFAAWRYRRRCRTCCTAQPRQ</sequence>